<evidence type="ECO:0000256" key="1">
    <source>
        <dbReference type="ARBA" id="ARBA00004651"/>
    </source>
</evidence>
<dbReference type="InterPro" id="IPR002656">
    <property type="entry name" value="Acyl_transf_3_dom"/>
</dbReference>
<feature type="transmembrane region" description="Helical" evidence="7">
    <location>
        <begin position="201"/>
        <end position="223"/>
    </location>
</feature>
<comment type="caution">
    <text evidence="9">The sequence shown here is derived from an EMBL/GenBank/DDBJ whole genome shotgun (WGS) entry which is preliminary data.</text>
</comment>
<evidence type="ECO:0000259" key="8">
    <source>
        <dbReference type="Pfam" id="PF01757"/>
    </source>
</evidence>
<sequence length="393" mass="45418">MAKQHLYEVDLMRAFIMFFVVCVHITIVFMTTVPVQSPSYLGFGAILTSLHFTRESFMFITGIVLLLTYYGRPFRIMDFWKKRFMLIGIPYLVWTFAYILFKGLYYQPNHYWDPAALLSNTLHSVFTGSQYYLYFLFVSMQMYLLFPLLVKGLQRFRRYHVHIFIGSFVFQVLLMGIYKFYIADMPTTSMPAALLAFKQHAGQFILMYQFWFIGGGITACHYPAVRAWVVRHARWVTTVLILSVLGVWAHYLRDMMLLGRDESVAEMIFQPMMIPYSLIVTIATLVAGCAFAARRLQPNWQWFSRFVTLASNTSFGILLIQPILIVFVEALVGALNTMGISKWLNYSLWPVSILAVYFASMALSSWLGKVPVLSYVVGRKTQRQRFHGGLSSI</sequence>
<dbReference type="Proteomes" id="UP001232973">
    <property type="component" value="Unassembled WGS sequence"/>
</dbReference>
<dbReference type="PANTHER" id="PTHR40074:SF2">
    <property type="entry name" value="O-ACETYLTRANSFERASE WECH"/>
    <property type="match status" value="1"/>
</dbReference>
<comment type="similarity">
    <text evidence="2">Belongs to the acyltransferase 3 family.</text>
</comment>
<feature type="transmembrane region" description="Helical" evidence="7">
    <location>
        <begin position="273"/>
        <end position="293"/>
    </location>
</feature>
<feature type="transmembrane region" description="Helical" evidence="7">
    <location>
        <begin position="161"/>
        <end position="181"/>
    </location>
</feature>
<gene>
    <name evidence="9" type="ORF">J2S03_001809</name>
</gene>
<feature type="transmembrane region" description="Helical" evidence="7">
    <location>
        <begin position="314"/>
        <end position="335"/>
    </location>
</feature>
<keyword evidence="6 7" id="KW-0472">Membrane</keyword>
<evidence type="ECO:0000256" key="4">
    <source>
        <dbReference type="ARBA" id="ARBA00022692"/>
    </source>
</evidence>
<feature type="domain" description="Acyltransferase 3" evidence="8">
    <location>
        <begin position="7"/>
        <end position="366"/>
    </location>
</feature>
<feature type="transmembrane region" description="Helical" evidence="7">
    <location>
        <begin position="56"/>
        <end position="72"/>
    </location>
</feature>
<feature type="transmembrane region" description="Helical" evidence="7">
    <location>
        <begin position="84"/>
        <end position="101"/>
    </location>
</feature>
<feature type="transmembrane region" description="Helical" evidence="7">
    <location>
        <begin position="131"/>
        <end position="149"/>
    </location>
</feature>
<comment type="subcellular location">
    <subcellularLocation>
        <location evidence="1">Cell membrane</location>
        <topology evidence="1">Multi-pass membrane protein</topology>
    </subcellularLocation>
</comment>
<accession>A0ABT9XJQ5</accession>
<dbReference type="PANTHER" id="PTHR40074">
    <property type="entry name" value="O-ACETYLTRANSFERASE WECH"/>
    <property type="match status" value="1"/>
</dbReference>
<dbReference type="EMBL" id="JAUSTP010000012">
    <property type="protein sequence ID" value="MDQ0189946.1"/>
    <property type="molecule type" value="Genomic_DNA"/>
</dbReference>
<keyword evidence="5 7" id="KW-1133">Transmembrane helix</keyword>
<evidence type="ECO:0000313" key="9">
    <source>
        <dbReference type="EMBL" id="MDQ0189946.1"/>
    </source>
</evidence>
<feature type="transmembrane region" description="Helical" evidence="7">
    <location>
        <begin position="355"/>
        <end position="377"/>
    </location>
</feature>
<protein>
    <submittedName>
        <fullName evidence="9">Peptidoglycan/LPS O-acetylase OafA/YrhL</fullName>
    </submittedName>
</protein>
<evidence type="ECO:0000256" key="2">
    <source>
        <dbReference type="ARBA" id="ARBA00007400"/>
    </source>
</evidence>
<feature type="transmembrane region" description="Helical" evidence="7">
    <location>
        <begin position="12"/>
        <end position="36"/>
    </location>
</feature>
<keyword evidence="3" id="KW-1003">Cell membrane</keyword>
<evidence type="ECO:0000313" key="10">
    <source>
        <dbReference type="Proteomes" id="UP001232973"/>
    </source>
</evidence>
<evidence type="ECO:0000256" key="5">
    <source>
        <dbReference type="ARBA" id="ARBA00022989"/>
    </source>
</evidence>
<keyword evidence="10" id="KW-1185">Reference proteome</keyword>
<proteinExistence type="inferred from homology"/>
<evidence type="ECO:0000256" key="3">
    <source>
        <dbReference type="ARBA" id="ARBA00022475"/>
    </source>
</evidence>
<evidence type="ECO:0000256" key="6">
    <source>
        <dbReference type="ARBA" id="ARBA00023136"/>
    </source>
</evidence>
<name>A0ABT9XJQ5_9BACL</name>
<dbReference type="RefSeq" id="WP_274456942.1">
    <property type="nucleotide sequence ID" value="NZ_CP067097.1"/>
</dbReference>
<reference evidence="9 10" key="1">
    <citation type="submission" date="2023-07" db="EMBL/GenBank/DDBJ databases">
        <title>Genomic Encyclopedia of Type Strains, Phase IV (KMG-IV): sequencing the most valuable type-strain genomes for metagenomic binning, comparative biology and taxonomic classification.</title>
        <authorList>
            <person name="Goeker M."/>
        </authorList>
    </citation>
    <scope>NUCLEOTIDE SEQUENCE [LARGE SCALE GENOMIC DNA]</scope>
    <source>
        <strain evidence="9 10">DSM 4006</strain>
    </source>
</reference>
<keyword evidence="4 7" id="KW-0812">Transmembrane</keyword>
<organism evidence="9 10">
    <name type="scientific">Alicyclobacillus cycloheptanicus</name>
    <dbReference type="NCBI Taxonomy" id="1457"/>
    <lineage>
        <taxon>Bacteria</taxon>
        <taxon>Bacillati</taxon>
        <taxon>Bacillota</taxon>
        <taxon>Bacilli</taxon>
        <taxon>Bacillales</taxon>
        <taxon>Alicyclobacillaceae</taxon>
        <taxon>Alicyclobacillus</taxon>
    </lineage>
</organism>
<feature type="transmembrane region" description="Helical" evidence="7">
    <location>
        <begin position="235"/>
        <end position="253"/>
    </location>
</feature>
<evidence type="ECO:0000256" key="7">
    <source>
        <dbReference type="SAM" id="Phobius"/>
    </source>
</evidence>
<dbReference type="Pfam" id="PF01757">
    <property type="entry name" value="Acyl_transf_3"/>
    <property type="match status" value="1"/>
</dbReference>